<dbReference type="CDD" id="cd15860">
    <property type="entry name" value="SNARE_USE1"/>
    <property type="match status" value="1"/>
</dbReference>
<dbReference type="Proteomes" id="UP000015103">
    <property type="component" value="Unassembled WGS sequence"/>
</dbReference>
<dbReference type="eggNOG" id="KOG2678">
    <property type="taxonomic scope" value="Eukaryota"/>
</dbReference>
<dbReference type="GO" id="GO:0006890">
    <property type="term" value="P:retrograde vesicle-mediated transport, Golgi to endoplasmic reticulum"/>
    <property type="evidence" value="ECO:0007669"/>
    <property type="project" value="TreeGrafter"/>
</dbReference>
<evidence type="ECO:0000256" key="7">
    <source>
        <dbReference type="ARBA" id="ARBA00022892"/>
    </source>
</evidence>
<dbReference type="Pfam" id="PF09753">
    <property type="entry name" value="Use1"/>
    <property type="match status" value="1"/>
</dbReference>
<evidence type="ECO:0000256" key="10">
    <source>
        <dbReference type="ARBA" id="ARBA00023136"/>
    </source>
</evidence>
<dbReference type="InParanoid" id="T1HUS0"/>
<name>T1HUS0_RHOPR</name>
<evidence type="ECO:0000256" key="4">
    <source>
        <dbReference type="ARBA" id="ARBA00022448"/>
    </source>
</evidence>
<evidence type="ECO:0000256" key="5">
    <source>
        <dbReference type="ARBA" id="ARBA00022692"/>
    </source>
</evidence>
<proteinExistence type="inferred from homology"/>
<dbReference type="GO" id="GO:0031201">
    <property type="term" value="C:SNARE complex"/>
    <property type="evidence" value="ECO:0007669"/>
    <property type="project" value="TreeGrafter"/>
</dbReference>
<accession>T1HUS0</accession>
<keyword evidence="8" id="KW-0653">Protein transport</keyword>
<dbReference type="HOGENOM" id="CLU_087320_0_0_1"/>
<dbReference type="PANTHER" id="PTHR13050">
    <property type="entry name" value="USE1-LIKE PROTEIN"/>
    <property type="match status" value="1"/>
</dbReference>
<dbReference type="InterPro" id="IPR019150">
    <property type="entry name" value="Vesicle_transport_protein_Use1"/>
</dbReference>
<keyword evidence="9" id="KW-1133">Transmembrane helix</keyword>
<dbReference type="EMBL" id="ACPB03009606">
    <property type="status" value="NOT_ANNOTATED_CDS"/>
    <property type="molecule type" value="Genomic_DNA"/>
</dbReference>
<dbReference type="FunCoup" id="T1HUS0">
    <property type="interactions" value="1452"/>
</dbReference>
<evidence type="ECO:0000256" key="1">
    <source>
        <dbReference type="ARBA" id="ARBA00004163"/>
    </source>
</evidence>
<dbReference type="GO" id="GO:0015031">
    <property type="term" value="P:protein transport"/>
    <property type="evidence" value="ECO:0007669"/>
    <property type="project" value="UniProtKB-KW"/>
</dbReference>
<keyword evidence="13" id="KW-1185">Reference proteome</keyword>
<evidence type="ECO:0000256" key="11">
    <source>
        <dbReference type="ARBA" id="ARBA00032711"/>
    </source>
</evidence>
<comment type="similarity">
    <text evidence="2">Belongs to the USE1 family.</text>
</comment>
<keyword evidence="10" id="KW-0472">Membrane</keyword>
<sequence length="167" mass="19203">MNTYFQRIAFLKGVLRVHDEETPLDKVVALQLAPKGNNEDSKELHHFTNEAVGTQLREELLTKKSGKLKRRKTYGDIDKTEPEGSNDLDALLKYHHTMQEKIADDMLVLARNIKEQSLLAGNIIRNDSHVVEKSSALADKNVDQLKVHSDKLQENNKKTWQCWTWVL</sequence>
<dbReference type="GO" id="GO:0005484">
    <property type="term" value="F:SNAP receptor activity"/>
    <property type="evidence" value="ECO:0007669"/>
    <property type="project" value="TreeGrafter"/>
</dbReference>
<evidence type="ECO:0000313" key="13">
    <source>
        <dbReference type="Proteomes" id="UP000015103"/>
    </source>
</evidence>
<keyword evidence="7" id="KW-0931">ER-Golgi transport</keyword>
<evidence type="ECO:0000256" key="6">
    <source>
        <dbReference type="ARBA" id="ARBA00022824"/>
    </source>
</evidence>
<keyword evidence="5" id="KW-0812">Transmembrane</keyword>
<evidence type="ECO:0000256" key="8">
    <source>
        <dbReference type="ARBA" id="ARBA00022927"/>
    </source>
</evidence>
<organism evidence="12 13">
    <name type="scientific">Rhodnius prolixus</name>
    <name type="common">Triatomid bug</name>
    <dbReference type="NCBI Taxonomy" id="13249"/>
    <lineage>
        <taxon>Eukaryota</taxon>
        <taxon>Metazoa</taxon>
        <taxon>Ecdysozoa</taxon>
        <taxon>Arthropoda</taxon>
        <taxon>Hexapoda</taxon>
        <taxon>Insecta</taxon>
        <taxon>Pterygota</taxon>
        <taxon>Neoptera</taxon>
        <taxon>Paraneoptera</taxon>
        <taxon>Hemiptera</taxon>
        <taxon>Heteroptera</taxon>
        <taxon>Panheteroptera</taxon>
        <taxon>Cimicomorpha</taxon>
        <taxon>Reduviidae</taxon>
        <taxon>Triatominae</taxon>
        <taxon>Rhodnius</taxon>
    </lineage>
</organism>
<protein>
    <recommendedName>
        <fullName evidence="3">Vesicle transport protein USE1</fullName>
    </recommendedName>
    <alternativeName>
        <fullName evidence="11">USE1-like protein</fullName>
    </alternativeName>
</protein>
<comment type="subcellular location">
    <subcellularLocation>
        <location evidence="1">Endoplasmic reticulum membrane</location>
        <topology evidence="1">Single-pass type IV membrane protein</topology>
    </subcellularLocation>
</comment>
<dbReference type="PANTHER" id="PTHR13050:SF7">
    <property type="entry name" value="VESICLE TRANSPORT PROTEIN USE1"/>
    <property type="match status" value="1"/>
</dbReference>
<evidence type="ECO:0000256" key="3">
    <source>
        <dbReference type="ARBA" id="ARBA00015843"/>
    </source>
</evidence>
<keyword evidence="6" id="KW-0256">Endoplasmic reticulum</keyword>
<dbReference type="EnsemblMetazoa" id="RPRC007790-RA">
    <property type="protein sequence ID" value="RPRC007790-PA"/>
    <property type="gene ID" value="RPRC007790"/>
</dbReference>
<evidence type="ECO:0000313" key="12">
    <source>
        <dbReference type="EnsemblMetazoa" id="RPRC007790-PA"/>
    </source>
</evidence>
<evidence type="ECO:0000256" key="9">
    <source>
        <dbReference type="ARBA" id="ARBA00022989"/>
    </source>
</evidence>
<dbReference type="STRING" id="13249.T1HUS0"/>
<dbReference type="AlphaFoldDB" id="T1HUS0"/>
<dbReference type="GO" id="GO:0005789">
    <property type="term" value="C:endoplasmic reticulum membrane"/>
    <property type="evidence" value="ECO:0007669"/>
    <property type="project" value="UniProtKB-SubCell"/>
</dbReference>
<reference evidence="12" key="1">
    <citation type="submission" date="2015-05" db="UniProtKB">
        <authorList>
            <consortium name="EnsemblMetazoa"/>
        </authorList>
    </citation>
    <scope>IDENTIFICATION</scope>
</reference>
<evidence type="ECO:0000256" key="2">
    <source>
        <dbReference type="ARBA" id="ARBA00007891"/>
    </source>
</evidence>
<dbReference type="VEuPathDB" id="VectorBase:RPRC007790"/>
<keyword evidence="4" id="KW-0813">Transport</keyword>